<sequence length="134" mass="15065">MANPGDYDFYCEEALTGKTSIKKVYESEKILAFYHTKPKYNTHIIIIPKEHIHNLLDAGPNVLGEVLEVAQKILKKIDVDSGGGRLITNLGKFQETPHLHFHIISDGNYQDIKLSSKNNPSPTQLTHKTLSQVL</sequence>
<dbReference type="PRINTS" id="PR00332">
    <property type="entry name" value="HISTRIAD"/>
</dbReference>
<dbReference type="InterPro" id="IPR011146">
    <property type="entry name" value="HIT-like"/>
</dbReference>
<name>A0A0G0HN18_9BACT</name>
<dbReference type="Pfam" id="PF01230">
    <property type="entry name" value="HIT"/>
    <property type="match status" value="1"/>
</dbReference>
<dbReference type="PANTHER" id="PTHR23089">
    <property type="entry name" value="HISTIDINE TRIAD HIT PROTEIN"/>
    <property type="match status" value="1"/>
</dbReference>
<dbReference type="EMBL" id="LBTR01000047">
    <property type="protein sequence ID" value="KKQ43587.1"/>
    <property type="molecule type" value="Genomic_DNA"/>
</dbReference>
<evidence type="ECO:0000259" key="4">
    <source>
        <dbReference type="PROSITE" id="PS51084"/>
    </source>
</evidence>
<dbReference type="InterPro" id="IPR036265">
    <property type="entry name" value="HIT-like_sf"/>
</dbReference>
<evidence type="ECO:0000313" key="5">
    <source>
        <dbReference type="EMBL" id="KKQ43587.1"/>
    </source>
</evidence>
<reference evidence="5 6" key="1">
    <citation type="journal article" date="2015" name="Nature">
        <title>rRNA introns, odd ribosomes, and small enigmatic genomes across a large radiation of phyla.</title>
        <authorList>
            <person name="Brown C.T."/>
            <person name="Hug L.A."/>
            <person name="Thomas B.C."/>
            <person name="Sharon I."/>
            <person name="Castelle C.J."/>
            <person name="Singh A."/>
            <person name="Wilkins M.J."/>
            <person name="Williams K.H."/>
            <person name="Banfield J.F."/>
        </authorList>
    </citation>
    <scope>NUCLEOTIDE SEQUENCE [LARGE SCALE GENOMIC DNA]</scope>
</reference>
<accession>A0A0G0HN18</accession>
<dbReference type="Gene3D" id="3.30.428.10">
    <property type="entry name" value="HIT-like"/>
    <property type="match status" value="1"/>
</dbReference>
<organism evidence="5 6">
    <name type="scientific">Candidatus Woesebacteria bacterium GW2011_GWA1_37_8</name>
    <dbReference type="NCBI Taxonomy" id="1618546"/>
    <lineage>
        <taxon>Bacteria</taxon>
        <taxon>Candidatus Woeseibacteriota</taxon>
    </lineage>
</organism>
<dbReference type="AlphaFoldDB" id="A0A0G0HN18"/>
<comment type="caution">
    <text evidence="5">The sequence shown here is derived from an EMBL/GenBank/DDBJ whole genome shotgun (WGS) entry which is preliminary data.</text>
</comment>
<evidence type="ECO:0000256" key="2">
    <source>
        <dbReference type="PIRSR" id="PIRSR601310-3"/>
    </source>
</evidence>
<gene>
    <name evidence="5" type="ORF">US62_C0047G0011</name>
</gene>
<dbReference type="GO" id="GO:0003824">
    <property type="term" value="F:catalytic activity"/>
    <property type="evidence" value="ECO:0007669"/>
    <property type="project" value="InterPro"/>
</dbReference>
<evidence type="ECO:0000256" key="3">
    <source>
        <dbReference type="PROSITE-ProRule" id="PRU00464"/>
    </source>
</evidence>
<evidence type="ECO:0000313" key="6">
    <source>
        <dbReference type="Proteomes" id="UP000034603"/>
    </source>
</evidence>
<dbReference type="PROSITE" id="PS51084">
    <property type="entry name" value="HIT_2"/>
    <property type="match status" value="1"/>
</dbReference>
<dbReference type="InterPro" id="IPR001310">
    <property type="entry name" value="Histidine_triad_HIT"/>
</dbReference>
<dbReference type="SUPFAM" id="SSF54197">
    <property type="entry name" value="HIT-like"/>
    <property type="match status" value="1"/>
</dbReference>
<proteinExistence type="predicted"/>
<feature type="domain" description="HIT" evidence="4">
    <location>
        <begin position="9"/>
        <end position="114"/>
    </location>
</feature>
<feature type="active site" description="Tele-AMP-histidine intermediate" evidence="1">
    <location>
        <position position="100"/>
    </location>
</feature>
<evidence type="ECO:0000256" key="1">
    <source>
        <dbReference type="PIRSR" id="PIRSR601310-1"/>
    </source>
</evidence>
<feature type="short sequence motif" description="Histidine triad motif" evidence="2 3">
    <location>
        <begin position="98"/>
        <end position="102"/>
    </location>
</feature>
<protein>
    <submittedName>
        <fullName evidence="5">Histidine triad (HIT) protein</fullName>
    </submittedName>
</protein>
<dbReference type="Proteomes" id="UP000034603">
    <property type="component" value="Unassembled WGS sequence"/>
</dbReference>